<keyword evidence="7" id="KW-0808">Transferase</keyword>
<dbReference type="Proteomes" id="UP000426444">
    <property type="component" value="Chromosome"/>
</dbReference>
<evidence type="ECO:0000256" key="5">
    <source>
        <dbReference type="ARBA" id="ARBA00047913"/>
    </source>
</evidence>
<organism evidence="7 8">
    <name type="scientific">Candidatus Syntrophocurvum alkaliphilum</name>
    <dbReference type="NCBI Taxonomy" id="2293317"/>
    <lineage>
        <taxon>Bacteria</taxon>
        <taxon>Bacillati</taxon>
        <taxon>Bacillota</taxon>
        <taxon>Clostridia</taxon>
        <taxon>Eubacteriales</taxon>
        <taxon>Syntrophomonadaceae</taxon>
        <taxon>Candidatus Syntrophocurvum</taxon>
    </lineage>
</organism>
<dbReference type="OrthoDB" id="9813938at2"/>
<evidence type="ECO:0000256" key="6">
    <source>
        <dbReference type="HAMAP-Rule" id="MF_00122"/>
    </source>
</evidence>
<evidence type="ECO:0000256" key="4">
    <source>
        <dbReference type="ARBA" id="ARBA00047380"/>
    </source>
</evidence>
<comment type="subunit">
    <text evidence="2 6">Heterotrimer of A, B and C subunits.</text>
</comment>
<keyword evidence="6" id="KW-0547">Nucleotide-binding</keyword>
<dbReference type="SUPFAM" id="SSF141000">
    <property type="entry name" value="Glu-tRNAGln amidotransferase C subunit"/>
    <property type="match status" value="1"/>
</dbReference>
<gene>
    <name evidence="6" type="primary">gatC</name>
    <name evidence="7" type="ORF">SYNTR_0235</name>
</gene>
<dbReference type="InterPro" id="IPR003837">
    <property type="entry name" value="GatC"/>
</dbReference>
<keyword evidence="6 7" id="KW-0436">Ligase</keyword>
<dbReference type="GO" id="GO:0005524">
    <property type="term" value="F:ATP binding"/>
    <property type="evidence" value="ECO:0007669"/>
    <property type="project" value="UniProtKB-KW"/>
</dbReference>
<evidence type="ECO:0000256" key="1">
    <source>
        <dbReference type="ARBA" id="ARBA00010757"/>
    </source>
</evidence>
<dbReference type="GO" id="GO:0050567">
    <property type="term" value="F:glutaminyl-tRNA synthase (glutamine-hydrolyzing) activity"/>
    <property type="evidence" value="ECO:0007669"/>
    <property type="project" value="UniProtKB-UniRule"/>
</dbReference>
<keyword evidence="6" id="KW-0067">ATP-binding</keyword>
<evidence type="ECO:0000313" key="8">
    <source>
        <dbReference type="Proteomes" id="UP000426444"/>
    </source>
</evidence>
<evidence type="ECO:0000256" key="2">
    <source>
        <dbReference type="ARBA" id="ARBA00011123"/>
    </source>
</evidence>
<protein>
    <recommendedName>
        <fullName evidence="6">Aspartyl/glutamyl-tRNA(Asn/Gln) amidotransferase subunit C</fullName>
        <shortName evidence="6">Asp/Glu-ADT subunit C</shortName>
        <ecNumber evidence="6">6.3.5.-</ecNumber>
    </recommendedName>
</protein>
<keyword evidence="6" id="KW-0648">Protein biosynthesis</keyword>
<dbReference type="PANTHER" id="PTHR15004">
    <property type="entry name" value="GLUTAMYL-TRNA(GLN) AMIDOTRANSFERASE SUBUNIT C, MITOCHONDRIAL"/>
    <property type="match status" value="1"/>
</dbReference>
<reference evidence="8" key="1">
    <citation type="journal article" date="2019" name="Microbiology">
        <title>Complete Genome Sequence of an Uncultured Bacterium of the Candidate Phylum Bipolaricaulota.</title>
        <authorList>
            <person name="Kadnikov V.V."/>
            <person name="Mardanov A.V."/>
            <person name="Beletsky A.V."/>
            <person name="Frank Y.A."/>
            <person name="Karnachuk O.V."/>
            <person name="Ravin N.V."/>
        </authorList>
    </citation>
    <scope>NUCLEOTIDE SEQUENCE [LARGE SCALE GENOMIC DNA]</scope>
</reference>
<name>A0A6I6DE08_9FIRM</name>
<dbReference type="Pfam" id="PF02686">
    <property type="entry name" value="GatC"/>
    <property type="match status" value="1"/>
</dbReference>
<comment type="function">
    <text evidence="3 6">Allows the formation of correctly charged Asn-tRNA(Asn) or Gln-tRNA(Gln) through the transamidation of misacylated Asp-tRNA(Asn) or Glu-tRNA(Gln) in organisms which lack either or both of asparaginyl-tRNA or glutaminyl-tRNA synthetases. The reaction takes place in the presence of glutamine and ATP through an activated phospho-Asp-tRNA(Asn) or phospho-Glu-tRNA(Gln).</text>
</comment>
<comment type="similarity">
    <text evidence="1 6">Belongs to the GatC family.</text>
</comment>
<dbReference type="InterPro" id="IPR036113">
    <property type="entry name" value="Asp/Glu-ADT_sf_sub_c"/>
</dbReference>
<dbReference type="RefSeq" id="WP_156202783.1">
    <property type="nucleotide sequence ID" value="NZ_CP046457.1"/>
</dbReference>
<dbReference type="PANTHER" id="PTHR15004:SF0">
    <property type="entry name" value="GLUTAMYL-TRNA(GLN) AMIDOTRANSFERASE SUBUNIT C, MITOCHONDRIAL"/>
    <property type="match status" value="1"/>
</dbReference>
<comment type="catalytic activity">
    <reaction evidence="4 6">
        <text>L-aspartyl-tRNA(Asn) + L-glutamine + ATP + H2O = L-asparaginyl-tRNA(Asn) + L-glutamate + ADP + phosphate + 2 H(+)</text>
        <dbReference type="Rhea" id="RHEA:14513"/>
        <dbReference type="Rhea" id="RHEA-COMP:9674"/>
        <dbReference type="Rhea" id="RHEA-COMP:9677"/>
        <dbReference type="ChEBI" id="CHEBI:15377"/>
        <dbReference type="ChEBI" id="CHEBI:15378"/>
        <dbReference type="ChEBI" id="CHEBI:29985"/>
        <dbReference type="ChEBI" id="CHEBI:30616"/>
        <dbReference type="ChEBI" id="CHEBI:43474"/>
        <dbReference type="ChEBI" id="CHEBI:58359"/>
        <dbReference type="ChEBI" id="CHEBI:78515"/>
        <dbReference type="ChEBI" id="CHEBI:78516"/>
        <dbReference type="ChEBI" id="CHEBI:456216"/>
    </reaction>
</comment>
<dbReference type="NCBIfam" id="TIGR00135">
    <property type="entry name" value="gatC"/>
    <property type="match status" value="1"/>
</dbReference>
<dbReference type="GO" id="GO:0016740">
    <property type="term" value="F:transferase activity"/>
    <property type="evidence" value="ECO:0007669"/>
    <property type="project" value="UniProtKB-KW"/>
</dbReference>
<accession>A0A6I6DE08</accession>
<dbReference type="EMBL" id="CP046457">
    <property type="protein sequence ID" value="QGT98828.1"/>
    <property type="molecule type" value="Genomic_DNA"/>
</dbReference>
<dbReference type="KEGG" id="salq:SYNTR_0235"/>
<dbReference type="GO" id="GO:0006412">
    <property type="term" value="P:translation"/>
    <property type="evidence" value="ECO:0007669"/>
    <property type="project" value="UniProtKB-UniRule"/>
</dbReference>
<dbReference type="Gene3D" id="1.10.20.60">
    <property type="entry name" value="Glu-tRNAGln amidotransferase C subunit, N-terminal domain"/>
    <property type="match status" value="1"/>
</dbReference>
<proteinExistence type="inferred from homology"/>
<dbReference type="GO" id="GO:0070681">
    <property type="term" value="P:glutaminyl-tRNAGln biosynthesis via transamidation"/>
    <property type="evidence" value="ECO:0007669"/>
    <property type="project" value="TreeGrafter"/>
</dbReference>
<dbReference type="AlphaFoldDB" id="A0A6I6DE08"/>
<keyword evidence="8" id="KW-1185">Reference proteome</keyword>
<evidence type="ECO:0000313" key="7">
    <source>
        <dbReference type="EMBL" id="QGT98828.1"/>
    </source>
</evidence>
<dbReference type="GO" id="GO:0006450">
    <property type="term" value="P:regulation of translational fidelity"/>
    <property type="evidence" value="ECO:0007669"/>
    <property type="project" value="InterPro"/>
</dbReference>
<dbReference type="HAMAP" id="MF_00122">
    <property type="entry name" value="GatC"/>
    <property type="match status" value="1"/>
</dbReference>
<dbReference type="EC" id="6.3.5.-" evidence="6"/>
<sequence>MALTIEQIEHLALLVRLNLTENEKQDFANQLSSILNYVEKLNEISTDDVEPLTHILPVSNIFREDEVRPGTPREELLANAPLVEEGCFKVPKIL</sequence>
<evidence type="ECO:0000256" key="3">
    <source>
        <dbReference type="ARBA" id="ARBA00024799"/>
    </source>
</evidence>
<comment type="catalytic activity">
    <reaction evidence="5 6">
        <text>L-glutamyl-tRNA(Gln) + L-glutamine + ATP + H2O = L-glutaminyl-tRNA(Gln) + L-glutamate + ADP + phosphate + H(+)</text>
        <dbReference type="Rhea" id="RHEA:17521"/>
        <dbReference type="Rhea" id="RHEA-COMP:9681"/>
        <dbReference type="Rhea" id="RHEA-COMP:9684"/>
        <dbReference type="ChEBI" id="CHEBI:15377"/>
        <dbReference type="ChEBI" id="CHEBI:15378"/>
        <dbReference type="ChEBI" id="CHEBI:29985"/>
        <dbReference type="ChEBI" id="CHEBI:30616"/>
        <dbReference type="ChEBI" id="CHEBI:43474"/>
        <dbReference type="ChEBI" id="CHEBI:58359"/>
        <dbReference type="ChEBI" id="CHEBI:78520"/>
        <dbReference type="ChEBI" id="CHEBI:78521"/>
        <dbReference type="ChEBI" id="CHEBI:456216"/>
    </reaction>
</comment>